<reference evidence="4" key="1">
    <citation type="journal article" date="2019" name="Int. J. Syst. Evol. Microbiol.">
        <title>The Global Catalogue of Microorganisms (GCM) 10K type strain sequencing project: providing services to taxonomists for standard genome sequencing and annotation.</title>
        <authorList>
            <consortium name="The Broad Institute Genomics Platform"/>
            <consortium name="The Broad Institute Genome Sequencing Center for Infectious Disease"/>
            <person name="Wu L."/>
            <person name="Ma J."/>
        </authorList>
    </citation>
    <scope>NUCLEOTIDE SEQUENCE [LARGE SCALE GENOMIC DNA]</scope>
    <source>
        <strain evidence="4">JCM 16014</strain>
    </source>
</reference>
<keyword evidence="2" id="KW-1133">Transmembrane helix</keyword>
<keyword evidence="2" id="KW-0472">Membrane</keyword>
<comment type="caution">
    <text evidence="3">The sequence shown here is derived from an EMBL/GenBank/DDBJ whole genome shotgun (WGS) entry which is preliminary data.</text>
</comment>
<gene>
    <name evidence="3" type="ORF">GCM10009839_48280</name>
</gene>
<keyword evidence="2" id="KW-0812">Transmembrane</keyword>
<dbReference type="EMBL" id="BAAAQN010000030">
    <property type="protein sequence ID" value="GAA2040484.1"/>
    <property type="molecule type" value="Genomic_DNA"/>
</dbReference>
<organism evidence="3 4">
    <name type="scientific">Catenulispora yoronensis</name>
    <dbReference type="NCBI Taxonomy" id="450799"/>
    <lineage>
        <taxon>Bacteria</taxon>
        <taxon>Bacillati</taxon>
        <taxon>Actinomycetota</taxon>
        <taxon>Actinomycetes</taxon>
        <taxon>Catenulisporales</taxon>
        <taxon>Catenulisporaceae</taxon>
        <taxon>Catenulispora</taxon>
    </lineage>
</organism>
<dbReference type="Proteomes" id="UP001500751">
    <property type="component" value="Unassembled WGS sequence"/>
</dbReference>
<evidence type="ECO:0000313" key="3">
    <source>
        <dbReference type="EMBL" id="GAA2040484.1"/>
    </source>
</evidence>
<protein>
    <recommendedName>
        <fullName evidence="5">Lipoprotein</fullName>
    </recommendedName>
</protein>
<evidence type="ECO:0000256" key="2">
    <source>
        <dbReference type="SAM" id="Phobius"/>
    </source>
</evidence>
<feature type="transmembrane region" description="Helical" evidence="2">
    <location>
        <begin position="38"/>
        <end position="57"/>
    </location>
</feature>
<feature type="region of interest" description="Disordered" evidence="1">
    <location>
        <begin position="1"/>
        <end position="21"/>
    </location>
</feature>
<name>A0ABP5G9N1_9ACTN</name>
<evidence type="ECO:0008006" key="5">
    <source>
        <dbReference type="Google" id="ProtNLM"/>
    </source>
</evidence>
<evidence type="ECO:0000256" key="1">
    <source>
        <dbReference type="SAM" id="MobiDB-lite"/>
    </source>
</evidence>
<accession>A0ABP5G9N1</accession>
<evidence type="ECO:0000313" key="4">
    <source>
        <dbReference type="Proteomes" id="UP001500751"/>
    </source>
</evidence>
<proteinExistence type="predicted"/>
<keyword evidence="4" id="KW-1185">Reference proteome</keyword>
<sequence>MTGSDSGTDADAERADGQTPDSAVEPRRFFFGLHSKAAGWWFLLAVILAVVAANALLAHWSAPDRPREVGSQSGSAAPAQPDPLQATSIAQREFGQLSGGGWAQAWQLWSDSARGTLTQADFVRLNTECRPALGVPYVIDSTTTIDATTVAVAWHQAATAGSSTVVYENGAWHFVPDAQTLAAYHQGVDRLISDRKAAGQCH</sequence>